<gene>
    <name evidence="10" type="ORF">ACFQMJ_19040</name>
</gene>
<evidence type="ECO:0000256" key="5">
    <source>
        <dbReference type="ARBA" id="ARBA00012670"/>
    </source>
</evidence>
<evidence type="ECO:0000256" key="7">
    <source>
        <dbReference type="ARBA" id="ARBA00023277"/>
    </source>
</evidence>
<keyword evidence="7" id="KW-0119">Carbohydrate metabolism</keyword>
<dbReference type="Gene3D" id="2.60.40.1180">
    <property type="entry name" value="Golgi alpha-mannosidase II"/>
    <property type="match status" value="1"/>
</dbReference>
<evidence type="ECO:0000313" key="11">
    <source>
        <dbReference type="Proteomes" id="UP001596378"/>
    </source>
</evidence>
<name>A0ABW2FC37_9BACL</name>
<reference evidence="11" key="1">
    <citation type="journal article" date="2019" name="Int. J. Syst. Evol. Microbiol.">
        <title>The Global Catalogue of Microorganisms (GCM) 10K type strain sequencing project: providing services to taxonomists for standard genome sequencing and annotation.</title>
        <authorList>
            <consortium name="The Broad Institute Genomics Platform"/>
            <consortium name="The Broad Institute Genome Sequencing Center for Infectious Disease"/>
            <person name="Wu L."/>
            <person name="Ma J."/>
        </authorList>
    </citation>
    <scope>NUCLEOTIDE SEQUENCE [LARGE SCALE GENOMIC DNA]</scope>
    <source>
        <strain evidence="11">KCTC 12907</strain>
    </source>
</reference>
<comment type="pathway">
    <text evidence="2">Glycan metabolism.</text>
</comment>
<dbReference type="Gene3D" id="3.20.20.80">
    <property type="entry name" value="Glycosidases"/>
    <property type="match status" value="1"/>
</dbReference>
<keyword evidence="6" id="KW-0378">Hydrolase</keyword>
<keyword evidence="11" id="KW-1185">Reference proteome</keyword>
<dbReference type="InterPro" id="IPR017853">
    <property type="entry name" value="GH"/>
</dbReference>
<evidence type="ECO:0000259" key="9">
    <source>
        <dbReference type="SMART" id="SM00813"/>
    </source>
</evidence>
<feature type="domain" description="Alpha-L-arabinofuranosidase C-terminal" evidence="9">
    <location>
        <begin position="293"/>
        <end position="493"/>
    </location>
</feature>
<dbReference type="InterPro" id="IPR010720">
    <property type="entry name" value="Alpha-L-AF_C"/>
</dbReference>
<comment type="caution">
    <text evidence="10">The sequence shown here is derived from an EMBL/GenBank/DDBJ whole genome shotgun (WGS) entry which is preliminary data.</text>
</comment>
<evidence type="ECO:0000256" key="6">
    <source>
        <dbReference type="ARBA" id="ARBA00022801"/>
    </source>
</evidence>
<dbReference type="RefSeq" id="WP_378053015.1">
    <property type="nucleotide sequence ID" value="NZ_JBHMDN010000069.1"/>
</dbReference>
<dbReference type="PANTHER" id="PTHR43576:SF3">
    <property type="entry name" value="ALPHA-L-ARABINOFURANOSIDASE C"/>
    <property type="match status" value="1"/>
</dbReference>
<dbReference type="Proteomes" id="UP001596378">
    <property type="component" value="Unassembled WGS sequence"/>
</dbReference>
<comment type="catalytic activity">
    <reaction evidence="1">
        <text>Hydrolysis of terminal non-reducing alpha-L-arabinofuranoside residues in alpha-L-arabinosides.</text>
        <dbReference type="EC" id="3.2.1.55"/>
    </reaction>
</comment>
<comment type="similarity">
    <text evidence="3">Belongs to the glycosyl hydrolase 51 family.</text>
</comment>
<dbReference type="InterPro" id="IPR013780">
    <property type="entry name" value="Glyco_hydro_b"/>
</dbReference>
<accession>A0ABW2FC37</accession>
<dbReference type="InterPro" id="IPR055235">
    <property type="entry name" value="ASD1_cat"/>
</dbReference>
<comment type="subunit">
    <text evidence="4">Homohexamer; trimer of dimers.</text>
</comment>
<dbReference type="Pfam" id="PF22848">
    <property type="entry name" value="ASD1_dom"/>
    <property type="match status" value="1"/>
</dbReference>
<evidence type="ECO:0000256" key="8">
    <source>
        <dbReference type="ARBA" id="ARBA00023295"/>
    </source>
</evidence>
<evidence type="ECO:0000256" key="2">
    <source>
        <dbReference type="ARBA" id="ARBA00004881"/>
    </source>
</evidence>
<evidence type="ECO:0000256" key="3">
    <source>
        <dbReference type="ARBA" id="ARBA00007186"/>
    </source>
</evidence>
<dbReference type="EMBL" id="JBHTAI010000011">
    <property type="protein sequence ID" value="MFC7150633.1"/>
    <property type="molecule type" value="Genomic_DNA"/>
</dbReference>
<sequence length="500" mass="55528">MQPLEGKIVIDSCNVIGRIDDRIYGGFVEHMGRCVYGGIYEPDHPLANGSGFRVDVLSYVQQLQIPLIRYPGGNFVSGFRWEDSVGRPEDRPVRIDLAWKSIEPNRVGLHEFTQWAGEAGSRVMMAVNLGTRGAAEAADLLEYCNVPGGTQLSELRKSHGQHEPYHYKVWCLGNEMDGPWQICNKTAAEYGLLARETGKAMKRLDPSIELVACGSSGSYLPTYPEWDATVLDLAYAHTDYLSVHAYINDKNSDLPNYLAQSLQFEAYIQSLVSVCDYIKAKHRSRKTMYLSVDEWNVEPFNWLNNDGVDQPVVGPALCEGNFSLADAVVFGTMIIALLKKSDRVKIACLAQLVNVFGPIMTEKRGIAWRQTTYYPFLHASLYGRGTAVHVHVSSPKVDTTDFTDVPLVESVAVAHDDGGLTVFAVNRSVDRALELELDLRGYAPFTSLRRIELTGQQPDTYNAASSPDAVIPREQTTGLQSDLSPTVRLAPLSWNVIRFT</sequence>
<evidence type="ECO:0000256" key="4">
    <source>
        <dbReference type="ARBA" id="ARBA00011165"/>
    </source>
</evidence>
<dbReference type="SMART" id="SM00813">
    <property type="entry name" value="Alpha-L-AF_C"/>
    <property type="match status" value="1"/>
</dbReference>
<evidence type="ECO:0000256" key="1">
    <source>
        <dbReference type="ARBA" id="ARBA00001462"/>
    </source>
</evidence>
<dbReference type="SUPFAM" id="SSF51445">
    <property type="entry name" value="(Trans)glycosidases"/>
    <property type="match status" value="1"/>
</dbReference>
<proteinExistence type="inferred from homology"/>
<dbReference type="PANTHER" id="PTHR43576">
    <property type="entry name" value="ALPHA-L-ARABINOFURANOSIDASE C-RELATED"/>
    <property type="match status" value="1"/>
</dbReference>
<dbReference type="SUPFAM" id="SSF51011">
    <property type="entry name" value="Glycosyl hydrolase domain"/>
    <property type="match status" value="1"/>
</dbReference>
<protein>
    <recommendedName>
        <fullName evidence="5">non-reducing end alpha-L-arabinofuranosidase</fullName>
        <ecNumber evidence="5">3.2.1.55</ecNumber>
    </recommendedName>
</protein>
<keyword evidence="8" id="KW-0326">Glycosidase</keyword>
<dbReference type="EC" id="3.2.1.55" evidence="5"/>
<dbReference type="Pfam" id="PF06964">
    <property type="entry name" value="Alpha-L-AF_C"/>
    <property type="match status" value="1"/>
</dbReference>
<evidence type="ECO:0000313" key="10">
    <source>
        <dbReference type="EMBL" id="MFC7150633.1"/>
    </source>
</evidence>
<organism evidence="10 11">
    <name type="scientific">Cohnella cellulosilytica</name>
    <dbReference type="NCBI Taxonomy" id="986710"/>
    <lineage>
        <taxon>Bacteria</taxon>
        <taxon>Bacillati</taxon>
        <taxon>Bacillota</taxon>
        <taxon>Bacilli</taxon>
        <taxon>Bacillales</taxon>
        <taxon>Paenibacillaceae</taxon>
        <taxon>Cohnella</taxon>
    </lineage>
</organism>